<evidence type="ECO:0000313" key="5">
    <source>
        <dbReference type="Proteomes" id="UP000215914"/>
    </source>
</evidence>
<organism evidence="4 5">
    <name type="scientific">Helianthus annuus</name>
    <name type="common">Common sunflower</name>
    <dbReference type="NCBI Taxonomy" id="4232"/>
    <lineage>
        <taxon>Eukaryota</taxon>
        <taxon>Viridiplantae</taxon>
        <taxon>Streptophyta</taxon>
        <taxon>Embryophyta</taxon>
        <taxon>Tracheophyta</taxon>
        <taxon>Spermatophyta</taxon>
        <taxon>Magnoliopsida</taxon>
        <taxon>eudicotyledons</taxon>
        <taxon>Gunneridae</taxon>
        <taxon>Pentapetalae</taxon>
        <taxon>asterids</taxon>
        <taxon>campanulids</taxon>
        <taxon>Asterales</taxon>
        <taxon>Asteraceae</taxon>
        <taxon>Asteroideae</taxon>
        <taxon>Heliantheae alliance</taxon>
        <taxon>Heliantheae</taxon>
        <taxon>Helianthus</taxon>
    </lineage>
</organism>
<reference evidence="4" key="1">
    <citation type="journal article" date="2017" name="Nature">
        <title>The sunflower genome provides insights into oil metabolism, flowering and Asterid evolution.</title>
        <authorList>
            <person name="Badouin H."/>
            <person name="Gouzy J."/>
            <person name="Grassa C.J."/>
            <person name="Murat F."/>
            <person name="Staton S.E."/>
            <person name="Cottret L."/>
            <person name="Lelandais-Briere C."/>
            <person name="Owens G.L."/>
            <person name="Carrere S."/>
            <person name="Mayjonade B."/>
            <person name="Legrand L."/>
            <person name="Gill N."/>
            <person name="Kane N.C."/>
            <person name="Bowers J.E."/>
            <person name="Hubner S."/>
            <person name="Bellec A."/>
            <person name="Berard A."/>
            <person name="Berges H."/>
            <person name="Blanchet N."/>
            <person name="Boniface M.C."/>
            <person name="Brunel D."/>
            <person name="Catrice O."/>
            <person name="Chaidir N."/>
            <person name="Claudel C."/>
            <person name="Donnadieu C."/>
            <person name="Faraut T."/>
            <person name="Fievet G."/>
            <person name="Helmstetter N."/>
            <person name="King M."/>
            <person name="Knapp S.J."/>
            <person name="Lai Z."/>
            <person name="Le Paslier M.C."/>
            <person name="Lippi Y."/>
            <person name="Lorenzon L."/>
            <person name="Mandel J.R."/>
            <person name="Marage G."/>
            <person name="Marchand G."/>
            <person name="Marquand E."/>
            <person name="Bret-Mestries E."/>
            <person name="Morien E."/>
            <person name="Nambeesan S."/>
            <person name="Nguyen T."/>
            <person name="Pegot-Espagnet P."/>
            <person name="Pouilly N."/>
            <person name="Raftis F."/>
            <person name="Sallet E."/>
            <person name="Schiex T."/>
            <person name="Thomas J."/>
            <person name="Vandecasteele C."/>
            <person name="Vares D."/>
            <person name="Vear F."/>
            <person name="Vautrin S."/>
            <person name="Crespi M."/>
            <person name="Mangin B."/>
            <person name="Burke J.M."/>
            <person name="Salse J."/>
            <person name="Munos S."/>
            <person name="Vincourt P."/>
            <person name="Rieseberg L.H."/>
            <person name="Langlade N.B."/>
        </authorList>
    </citation>
    <scope>NUCLEOTIDE SEQUENCE</scope>
    <source>
        <tissue evidence="4">Leaves</tissue>
    </source>
</reference>
<reference evidence="4" key="2">
    <citation type="submission" date="2020-06" db="EMBL/GenBank/DDBJ databases">
        <title>Helianthus annuus Genome sequencing and assembly Release 2.</title>
        <authorList>
            <person name="Gouzy J."/>
            <person name="Langlade N."/>
            <person name="Munos S."/>
        </authorList>
    </citation>
    <scope>NUCLEOTIDE SEQUENCE</scope>
    <source>
        <tissue evidence="4">Leaves</tissue>
    </source>
</reference>
<dbReference type="SUPFAM" id="SSF47699">
    <property type="entry name" value="Bifunctional inhibitor/lipid-transfer protein/seed storage 2S albumin"/>
    <property type="match status" value="1"/>
</dbReference>
<accession>A0A9K3I713</accession>
<dbReference type="PANTHER" id="PTHR33214">
    <property type="entry name" value="BIFUNCTIONAL INHIBITOR/LIPID-TRANSFER PROTEIN/SEED STORAGE 2S ALBUMIN SUPERFAMILY PROTEIN"/>
    <property type="match status" value="1"/>
</dbReference>
<dbReference type="GO" id="GO:0008289">
    <property type="term" value="F:lipid binding"/>
    <property type="evidence" value="ECO:0007669"/>
    <property type="project" value="UniProtKB-KW"/>
</dbReference>
<dbReference type="Pfam" id="PF00234">
    <property type="entry name" value="Tryp_alpha_amyl"/>
    <property type="match status" value="1"/>
</dbReference>
<dbReference type="AlphaFoldDB" id="A0A9K3I713"/>
<dbReference type="InterPro" id="IPR036312">
    <property type="entry name" value="Bifun_inhib/LTP/seed_sf"/>
</dbReference>
<keyword evidence="5" id="KW-1185">Reference proteome</keyword>
<dbReference type="CDD" id="cd01959">
    <property type="entry name" value="nsLTP2"/>
    <property type="match status" value="1"/>
</dbReference>
<dbReference type="Proteomes" id="UP000215914">
    <property type="component" value="Unassembled WGS sequence"/>
</dbReference>
<comment type="caution">
    <text evidence="4">The sequence shown here is derived from an EMBL/GenBank/DDBJ whole genome shotgun (WGS) entry which is preliminary data.</text>
</comment>
<keyword evidence="1" id="KW-0813">Transport</keyword>
<sequence>MSRCHYFQPFTPHHLYKWNPPATVQIATLNSPSNSHIFKINQVSIMENSLRCFIVGLMVLLLSAGHLQLIEAQSRCEPVQLSWCLQSIVSNMPPSQECCQKLKGQEGCLCRERGDPTFGGYLRLPGAQRVAAACGVRFPGCN</sequence>
<protein>
    <submittedName>
        <fullName evidence="4">Bifunctional inhibitor/plant lipid transfer protein/seed storage helical</fullName>
    </submittedName>
</protein>
<evidence type="ECO:0000256" key="1">
    <source>
        <dbReference type="ARBA" id="ARBA00022448"/>
    </source>
</evidence>
<proteinExistence type="predicted"/>
<evidence type="ECO:0000259" key="3">
    <source>
        <dbReference type="Pfam" id="PF00234"/>
    </source>
</evidence>
<dbReference type="InterPro" id="IPR016140">
    <property type="entry name" value="Bifunc_inhib/LTP/seed_store"/>
</dbReference>
<dbReference type="EMBL" id="MNCJ02000324">
    <property type="protein sequence ID" value="KAF5791426.1"/>
    <property type="molecule type" value="Genomic_DNA"/>
</dbReference>
<dbReference type="Gramene" id="mRNA:HanXRQr2_Chr09g0394631">
    <property type="protein sequence ID" value="CDS:HanXRQr2_Chr09g0394631.1"/>
    <property type="gene ID" value="HanXRQr2_Chr09g0394631"/>
</dbReference>
<dbReference type="GO" id="GO:0006869">
    <property type="term" value="P:lipid transport"/>
    <property type="evidence" value="ECO:0007669"/>
    <property type="project" value="InterPro"/>
</dbReference>
<dbReference type="InterPro" id="IPR033872">
    <property type="entry name" value="nsLTP2"/>
</dbReference>
<dbReference type="Gene3D" id="1.10.110.10">
    <property type="entry name" value="Plant lipid-transfer and hydrophobic proteins"/>
    <property type="match status" value="1"/>
</dbReference>
<gene>
    <name evidence="4" type="ORF">HanXRQr2_Chr09g0394631</name>
</gene>
<feature type="domain" description="Bifunctional inhibitor/plant lipid transfer protein/seed storage helical" evidence="3">
    <location>
        <begin position="77"/>
        <end position="140"/>
    </location>
</feature>
<name>A0A9K3I713_HELAN</name>
<keyword evidence="2" id="KW-0446">Lipid-binding</keyword>
<evidence type="ECO:0000256" key="2">
    <source>
        <dbReference type="ARBA" id="ARBA00023121"/>
    </source>
</evidence>
<dbReference type="PANTHER" id="PTHR33214:SF85">
    <property type="entry name" value="BIFUNCTIONAL INHIBITOR_PLANT LIPID TRANSFER PROTEIN_SEED STORAGE HELICAL DOMAIN-CONTAINING PROTEIN"/>
    <property type="match status" value="1"/>
</dbReference>
<evidence type="ECO:0000313" key="4">
    <source>
        <dbReference type="EMBL" id="KAF5791426.1"/>
    </source>
</evidence>